<sequence>MASTVSVVAAIIFTVLMAIVCVFFFCVGCGAPWGEYCMGGKYPGRVPTTIRVVSLLVQIPLFVTMALVVLARADVALPSLHSSWAIWMVVGLMGVSSVLNVITPSKWERLIWAPQVIVCFISSLAVALDM</sequence>
<dbReference type="VEuPathDB" id="FungiDB:H310_00553"/>
<dbReference type="GeneID" id="20077603"/>
<feature type="transmembrane region" description="Helical" evidence="1">
    <location>
        <begin position="52"/>
        <end position="72"/>
    </location>
</feature>
<gene>
    <name evidence="2" type="ORF">H310_00553</name>
</gene>
<feature type="transmembrane region" description="Helical" evidence="1">
    <location>
        <begin position="84"/>
        <end position="103"/>
    </location>
</feature>
<keyword evidence="1" id="KW-1133">Transmembrane helix</keyword>
<name>A0A024UWW9_9STRA</name>
<evidence type="ECO:0000313" key="2">
    <source>
        <dbReference type="EMBL" id="ETW10183.1"/>
    </source>
</evidence>
<feature type="transmembrane region" description="Helical" evidence="1">
    <location>
        <begin position="110"/>
        <end position="128"/>
    </location>
</feature>
<proteinExistence type="predicted"/>
<dbReference type="AlphaFoldDB" id="A0A024UWW9"/>
<evidence type="ECO:0000256" key="1">
    <source>
        <dbReference type="SAM" id="Phobius"/>
    </source>
</evidence>
<organism evidence="2">
    <name type="scientific">Aphanomyces invadans</name>
    <dbReference type="NCBI Taxonomy" id="157072"/>
    <lineage>
        <taxon>Eukaryota</taxon>
        <taxon>Sar</taxon>
        <taxon>Stramenopiles</taxon>
        <taxon>Oomycota</taxon>
        <taxon>Saprolegniomycetes</taxon>
        <taxon>Saprolegniales</taxon>
        <taxon>Verrucalvaceae</taxon>
        <taxon>Aphanomyces</taxon>
    </lineage>
</organism>
<dbReference type="OrthoDB" id="27073at2759"/>
<dbReference type="RefSeq" id="XP_008861594.1">
    <property type="nucleotide sequence ID" value="XM_008863372.1"/>
</dbReference>
<feature type="transmembrane region" description="Helical" evidence="1">
    <location>
        <begin position="6"/>
        <end position="31"/>
    </location>
</feature>
<dbReference type="EMBL" id="KI913952">
    <property type="protein sequence ID" value="ETW10183.1"/>
    <property type="molecule type" value="Genomic_DNA"/>
</dbReference>
<accession>A0A024UWW9</accession>
<protein>
    <submittedName>
        <fullName evidence="2">Uncharacterized protein</fullName>
    </submittedName>
</protein>
<keyword evidence="1" id="KW-0472">Membrane</keyword>
<keyword evidence="1" id="KW-0812">Transmembrane</keyword>
<reference evidence="2" key="1">
    <citation type="submission" date="2013-12" db="EMBL/GenBank/DDBJ databases">
        <title>The Genome Sequence of Aphanomyces invadans NJM9701.</title>
        <authorList>
            <consortium name="The Broad Institute Genomics Platform"/>
            <person name="Russ C."/>
            <person name="Tyler B."/>
            <person name="van West P."/>
            <person name="Dieguez-Uribeondo J."/>
            <person name="Young S.K."/>
            <person name="Zeng Q."/>
            <person name="Gargeya S."/>
            <person name="Fitzgerald M."/>
            <person name="Abouelleil A."/>
            <person name="Alvarado L."/>
            <person name="Chapman S.B."/>
            <person name="Gainer-Dewar J."/>
            <person name="Goldberg J."/>
            <person name="Griggs A."/>
            <person name="Gujja S."/>
            <person name="Hansen M."/>
            <person name="Howarth C."/>
            <person name="Imamovic A."/>
            <person name="Ireland A."/>
            <person name="Larimer J."/>
            <person name="McCowan C."/>
            <person name="Murphy C."/>
            <person name="Pearson M."/>
            <person name="Poon T.W."/>
            <person name="Priest M."/>
            <person name="Roberts A."/>
            <person name="Saif S."/>
            <person name="Shea T."/>
            <person name="Sykes S."/>
            <person name="Wortman J."/>
            <person name="Nusbaum C."/>
            <person name="Birren B."/>
        </authorList>
    </citation>
    <scope>NUCLEOTIDE SEQUENCE [LARGE SCALE GENOMIC DNA]</scope>
    <source>
        <strain evidence="2">NJM9701</strain>
    </source>
</reference>